<accession>A0A919P1L6</accession>
<evidence type="ECO:0000313" key="3">
    <source>
        <dbReference type="Proteomes" id="UP000632740"/>
    </source>
</evidence>
<evidence type="ECO:0008006" key="4">
    <source>
        <dbReference type="Google" id="ProtNLM"/>
    </source>
</evidence>
<gene>
    <name evidence="2" type="ORF">Cch01nite_17190</name>
</gene>
<dbReference type="NCBIfam" id="TIGR02913">
    <property type="entry name" value="HAF_rpt"/>
    <property type="match status" value="1"/>
</dbReference>
<dbReference type="RefSeq" id="WP_203751434.1">
    <property type="nucleotide sequence ID" value="NZ_BONK01000005.1"/>
</dbReference>
<proteinExistence type="predicted"/>
<evidence type="ECO:0000256" key="1">
    <source>
        <dbReference type="SAM" id="SignalP"/>
    </source>
</evidence>
<dbReference type="Proteomes" id="UP000632740">
    <property type="component" value="Unassembled WGS sequence"/>
</dbReference>
<reference evidence="2" key="1">
    <citation type="submission" date="2021-01" db="EMBL/GenBank/DDBJ databases">
        <title>Whole genome shotgun sequence of Cellulomonas chitinilytica NBRC 110799.</title>
        <authorList>
            <person name="Komaki H."/>
            <person name="Tamura T."/>
        </authorList>
    </citation>
    <scope>NUCLEOTIDE SEQUENCE</scope>
    <source>
        <strain evidence="2">NBRC 110799</strain>
    </source>
</reference>
<keyword evidence="3" id="KW-1185">Reference proteome</keyword>
<protein>
    <recommendedName>
        <fullName evidence="4">HAF repeat-containing protein</fullName>
    </recommendedName>
</protein>
<comment type="caution">
    <text evidence="2">The sequence shown here is derived from an EMBL/GenBank/DDBJ whole genome shotgun (WGS) entry which is preliminary data.</text>
</comment>
<keyword evidence="1" id="KW-0732">Signal</keyword>
<name>A0A919P1L6_9CELL</name>
<organism evidence="2 3">
    <name type="scientific">Cellulomonas chitinilytica</name>
    <dbReference type="NCBI Taxonomy" id="398759"/>
    <lineage>
        <taxon>Bacteria</taxon>
        <taxon>Bacillati</taxon>
        <taxon>Actinomycetota</taxon>
        <taxon>Actinomycetes</taxon>
        <taxon>Micrococcales</taxon>
        <taxon>Cellulomonadaceae</taxon>
        <taxon>Cellulomonas</taxon>
    </lineage>
</organism>
<dbReference type="InterPro" id="IPR014262">
    <property type="entry name" value="HAF_rpt"/>
</dbReference>
<dbReference type="AlphaFoldDB" id="A0A919P1L6"/>
<feature type="chain" id="PRO_5037619351" description="HAF repeat-containing protein" evidence="1">
    <location>
        <begin position="33"/>
        <end position="324"/>
    </location>
</feature>
<feature type="signal peptide" evidence="1">
    <location>
        <begin position="1"/>
        <end position="32"/>
    </location>
</feature>
<evidence type="ECO:0000313" key="2">
    <source>
        <dbReference type="EMBL" id="GIG20995.1"/>
    </source>
</evidence>
<dbReference type="EMBL" id="BONK01000005">
    <property type="protein sequence ID" value="GIG20995.1"/>
    <property type="molecule type" value="Genomic_DNA"/>
</dbReference>
<sequence length="324" mass="32881">MRIRSRTRVTTGPGAALLGAVLLLGTTAPAQAAHADDPGLQDLGIAECAQDVNGLAVIVTDTHVHRQGRTYPLPGGLDTAARLNDHGAIAGTDDGVAALWDGRRLVRIGVADPADTYSYATGLNERGDVVGTSGSFGGPTRAFVWRDDATHVLPGLGGDAGASDVNENGQVSGYAWDGTGTQHAVVWGADGILTALGTLGGHSLATAINNRGDVVGYAYSAPRGGSMRAVRWSTGGPPEPVDADGVVLAVAADINDRGRVVGNLSRPGGAQQGFLRDVGGSVRPVTPLVAGETTVLTAVNEHGTAVGCEFSAESSNAVVRYGPH</sequence>